<organism evidence="2 3">
    <name type="scientific">Phialocephala subalpina</name>
    <dbReference type="NCBI Taxonomy" id="576137"/>
    <lineage>
        <taxon>Eukaryota</taxon>
        <taxon>Fungi</taxon>
        <taxon>Dikarya</taxon>
        <taxon>Ascomycota</taxon>
        <taxon>Pezizomycotina</taxon>
        <taxon>Leotiomycetes</taxon>
        <taxon>Helotiales</taxon>
        <taxon>Mollisiaceae</taxon>
        <taxon>Phialocephala</taxon>
        <taxon>Phialocephala fortinii species complex</taxon>
    </lineage>
</organism>
<protein>
    <recommendedName>
        <fullName evidence="4">EF-hand domain-containing protein</fullName>
    </recommendedName>
</protein>
<dbReference type="EMBL" id="FJOG01000048">
    <property type="protein sequence ID" value="CZR67844.1"/>
    <property type="molecule type" value="Genomic_DNA"/>
</dbReference>
<dbReference type="AlphaFoldDB" id="A0A1L7XS20"/>
<evidence type="ECO:0008006" key="4">
    <source>
        <dbReference type="Google" id="ProtNLM"/>
    </source>
</evidence>
<sequence length="437" mass="50382">MESLIDRVLNRSVLKSVTAFVRGKSRAGVRPDCNDRDTSNFSVSPFSGATGDQLSEDRSLRNKIPNNSAQDADQQIGDTSSERHSDMSCENNEQYLSGNKVSSIDLKCQSKIAHYSARLRDIDTQELDIILMDKRFRDLLVESTDEAEQASHLQSLDDIQEPFDQCRQERSSRNEKPQYWRGEMTLPETTMFRDLKEVLETNHLLEEDSDSESGVQGDTMDYEAQESHRNESDLSLSELERQELEVEREAVKQYVKDSHFRLQDARDKVENWKTYCNKQYEQFQEIQAVGRMEDSKTELDIRLVKEGQKATREYIEAEEALSGANRYAREFGVVLDPMDQTSDFFDRNDDGYVESMDIEAIANVDRGRVQKWMEQERGSPTLPATSDEWECQTVDVSDSVSVVMEQVATGRDRKRIDRWRSMCEMLKAETNGEEKDN</sequence>
<keyword evidence="3" id="KW-1185">Reference proteome</keyword>
<evidence type="ECO:0000256" key="1">
    <source>
        <dbReference type="SAM" id="MobiDB-lite"/>
    </source>
</evidence>
<proteinExistence type="predicted"/>
<feature type="compositionally biased region" description="Polar residues" evidence="1">
    <location>
        <begin position="39"/>
        <end position="53"/>
    </location>
</feature>
<evidence type="ECO:0000313" key="3">
    <source>
        <dbReference type="Proteomes" id="UP000184330"/>
    </source>
</evidence>
<reference evidence="2 3" key="1">
    <citation type="submission" date="2016-03" db="EMBL/GenBank/DDBJ databases">
        <authorList>
            <person name="Ploux O."/>
        </authorList>
    </citation>
    <scope>NUCLEOTIDE SEQUENCE [LARGE SCALE GENOMIC DNA]</scope>
    <source>
        <strain evidence="2 3">UAMH 11012</strain>
    </source>
</reference>
<name>A0A1L7XS20_9HELO</name>
<gene>
    <name evidence="2" type="ORF">PAC_17743</name>
</gene>
<dbReference type="PROSITE" id="PS00018">
    <property type="entry name" value="EF_HAND_1"/>
    <property type="match status" value="1"/>
</dbReference>
<dbReference type="Proteomes" id="UP000184330">
    <property type="component" value="Unassembled WGS sequence"/>
</dbReference>
<dbReference type="InterPro" id="IPR018247">
    <property type="entry name" value="EF_Hand_1_Ca_BS"/>
</dbReference>
<accession>A0A1L7XS20</accession>
<feature type="region of interest" description="Disordered" evidence="1">
    <location>
        <begin position="27"/>
        <end position="90"/>
    </location>
</feature>
<evidence type="ECO:0000313" key="2">
    <source>
        <dbReference type="EMBL" id="CZR67844.1"/>
    </source>
</evidence>
<feature type="compositionally biased region" description="Polar residues" evidence="1">
    <location>
        <begin position="64"/>
        <end position="79"/>
    </location>
</feature>
<dbReference type="OrthoDB" id="5391053at2759"/>